<dbReference type="Proteomes" id="UP000265520">
    <property type="component" value="Unassembled WGS sequence"/>
</dbReference>
<proteinExistence type="predicted"/>
<protein>
    <submittedName>
        <fullName evidence="1">Uncharacterized protein</fullName>
    </submittedName>
</protein>
<dbReference type="AlphaFoldDB" id="A0A392TV66"/>
<comment type="caution">
    <text evidence="1">The sequence shown here is derived from an EMBL/GenBank/DDBJ whole genome shotgun (WGS) entry which is preliminary data.</text>
</comment>
<reference evidence="1 2" key="1">
    <citation type="journal article" date="2018" name="Front. Plant Sci.">
        <title>Red Clover (Trifolium pratense) and Zigzag Clover (T. medium) - A Picture of Genomic Similarities and Differences.</title>
        <authorList>
            <person name="Dluhosova J."/>
            <person name="Istvanek J."/>
            <person name="Nedelnik J."/>
            <person name="Repkova J."/>
        </authorList>
    </citation>
    <scope>NUCLEOTIDE SEQUENCE [LARGE SCALE GENOMIC DNA]</scope>
    <source>
        <strain evidence="2">cv. 10/8</strain>
        <tissue evidence="1">Leaf</tissue>
    </source>
</reference>
<keyword evidence="2" id="KW-1185">Reference proteome</keyword>
<organism evidence="1 2">
    <name type="scientific">Trifolium medium</name>
    <dbReference type="NCBI Taxonomy" id="97028"/>
    <lineage>
        <taxon>Eukaryota</taxon>
        <taxon>Viridiplantae</taxon>
        <taxon>Streptophyta</taxon>
        <taxon>Embryophyta</taxon>
        <taxon>Tracheophyta</taxon>
        <taxon>Spermatophyta</taxon>
        <taxon>Magnoliopsida</taxon>
        <taxon>eudicotyledons</taxon>
        <taxon>Gunneridae</taxon>
        <taxon>Pentapetalae</taxon>
        <taxon>rosids</taxon>
        <taxon>fabids</taxon>
        <taxon>Fabales</taxon>
        <taxon>Fabaceae</taxon>
        <taxon>Papilionoideae</taxon>
        <taxon>50 kb inversion clade</taxon>
        <taxon>NPAAA clade</taxon>
        <taxon>Hologalegina</taxon>
        <taxon>IRL clade</taxon>
        <taxon>Trifolieae</taxon>
        <taxon>Trifolium</taxon>
    </lineage>
</organism>
<evidence type="ECO:0000313" key="2">
    <source>
        <dbReference type="Proteomes" id="UP000265520"/>
    </source>
</evidence>
<evidence type="ECO:0000313" key="1">
    <source>
        <dbReference type="EMBL" id="MCI64006.1"/>
    </source>
</evidence>
<dbReference type="EMBL" id="LXQA010647454">
    <property type="protein sequence ID" value="MCI64006.1"/>
    <property type="molecule type" value="Genomic_DNA"/>
</dbReference>
<sequence length="54" mass="6060">GRLLDHVPITKADGIDLMVRLLRSEVADVEIEVTKTKGAHARTTYLKALFKTHM</sequence>
<name>A0A392TV66_9FABA</name>
<accession>A0A392TV66</accession>
<feature type="non-terminal residue" evidence="1">
    <location>
        <position position="1"/>
    </location>
</feature>